<dbReference type="AlphaFoldDB" id="A0A9P9EFC3"/>
<dbReference type="OrthoDB" id="5405107at2759"/>
<feature type="transmembrane region" description="Helical" evidence="1">
    <location>
        <begin position="59"/>
        <end position="79"/>
    </location>
</feature>
<keyword evidence="1" id="KW-0812">Transmembrane</keyword>
<evidence type="ECO:0000313" key="3">
    <source>
        <dbReference type="Proteomes" id="UP000700596"/>
    </source>
</evidence>
<dbReference type="Proteomes" id="UP000700596">
    <property type="component" value="Unassembled WGS sequence"/>
</dbReference>
<keyword evidence="1" id="KW-1133">Transmembrane helix</keyword>
<gene>
    <name evidence="2" type="ORF">B0J11DRAFT_519871</name>
</gene>
<feature type="transmembrane region" description="Helical" evidence="1">
    <location>
        <begin position="6"/>
        <end position="24"/>
    </location>
</feature>
<sequence>MSLLTPLPHLFTTTLSTYALYLSYQNITRLRTYESQSEKAAEWSNTAADRLQRTRTTQAGSTIALTLSLLTSTSLLFTSSSSSPYFPYLCLVSAAYLGAARIHSGRFWNEKEQTRIPFLQKFNDAVRGSERVVQVLGLLAWTWAGIGVGGFIGGRK</sequence>
<protein>
    <submittedName>
        <fullName evidence="2">Uncharacterized protein</fullName>
    </submittedName>
</protein>
<evidence type="ECO:0000256" key="1">
    <source>
        <dbReference type="SAM" id="Phobius"/>
    </source>
</evidence>
<keyword evidence="1" id="KW-0472">Membrane</keyword>
<name>A0A9P9EFC3_9PLEO</name>
<dbReference type="EMBL" id="JAGMWT010000002">
    <property type="protein sequence ID" value="KAH7136077.1"/>
    <property type="molecule type" value="Genomic_DNA"/>
</dbReference>
<keyword evidence="3" id="KW-1185">Reference proteome</keyword>
<accession>A0A9P9EFC3</accession>
<evidence type="ECO:0000313" key="2">
    <source>
        <dbReference type="EMBL" id="KAH7136077.1"/>
    </source>
</evidence>
<feature type="transmembrane region" description="Helical" evidence="1">
    <location>
        <begin position="132"/>
        <end position="153"/>
    </location>
</feature>
<organism evidence="2 3">
    <name type="scientific">Dendryphion nanum</name>
    <dbReference type="NCBI Taxonomy" id="256645"/>
    <lineage>
        <taxon>Eukaryota</taxon>
        <taxon>Fungi</taxon>
        <taxon>Dikarya</taxon>
        <taxon>Ascomycota</taxon>
        <taxon>Pezizomycotina</taxon>
        <taxon>Dothideomycetes</taxon>
        <taxon>Pleosporomycetidae</taxon>
        <taxon>Pleosporales</taxon>
        <taxon>Torulaceae</taxon>
        <taxon>Dendryphion</taxon>
    </lineage>
</organism>
<proteinExistence type="predicted"/>
<reference evidence="2" key="1">
    <citation type="journal article" date="2021" name="Nat. Commun.">
        <title>Genetic determinants of endophytism in the Arabidopsis root mycobiome.</title>
        <authorList>
            <person name="Mesny F."/>
            <person name="Miyauchi S."/>
            <person name="Thiergart T."/>
            <person name="Pickel B."/>
            <person name="Atanasova L."/>
            <person name="Karlsson M."/>
            <person name="Huettel B."/>
            <person name="Barry K.W."/>
            <person name="Haridas S."/>
            <person name="Chen C."/>
            <person name="Bauer D."/>
            <person name="Andreopoulos W."/>
            <person name="Pangilinan J."/>
            <person name="LaButti K."/>
            <person name="Riley R."/>
            <person name="Lipzen A."/>
            <person name="Clum A."/>
            <person name="Drula E."/>
            <person name="Henrissat B."/>
            <person name="Kohler A."/>
            <person name="Grigoriev I.V."/>
            <person name="Martin F.M."/>
            <person name="Hacquard S."/>
        </authorList>
    </citation>
    <scope>NUCLEOTIDE SEQUENCE</scope>
    <source>
        <strain evidence="2">MPI-CAGE-CH-0243</strain>
    </source>
</reference>
<comment type="caution">
    <text evidence="2">The sequence shown here is derived from an EMBL/GenBank/DDBJ whole genome shotgun (WGS) entry which is preliminary data.</text>
</comment>